<gene>
    <name evidence="2" type="ORF">GALL_347390</name>
</gene>
<organism evidence="2">
    <name type="scientific">mine drainage metagenome</name>
    <dbReference type="NCBI Taxonomy" id="410659"/>
    <lineage>
        <taxon>unclassified sequences</taxon>
        <taxon>metagenomes</taxon>
        <taxon>ecological metagenomes</taxon>
    </lineage>
</organism>
<name>A0A1J5QJJ4_9ZZZZ</name>
<dbReference type="EMBL" id="MLJW01000701">
    <property type="protein sequence ID" value="OIQ83458.1"/>
    <property type="molecule type" value="Genomic_DNA"/>
</dbReference>
<feature type="domain" description="Alginate export" evidence="1">
    <location>
        <begin position="69"/>
        <end position="310"/>
    </location>
</feature>
<sequence>MNYTRAALAAGILLSTLPAMADDTSNASQWYSLLDSIKQGTNMSSFRLRYEYDDLNGSPAADKYAEGLTLRSLVGWQTASFDNFSFAAQMIDVGKLQDNFNDSTTGLQAITAGSNQPGKLAYAKIIDPDYTGVNQLYLDWTGLQGTLVRLGRQQVNLDNVRFIGDIGFRQVMQVFDGVSALNQSLPDTDAYLAHYGSVRQVDTVLRTGGHLDIAHVKYHLSPTESLVGYGYFSTFDDLGFGQAWFGAAAANAQANQSNKILGLRLDGAHSLDAGWKALYTAEYAKQNGFQGGDSRIDANYYKIGGGASYDNLSLRLDQEKLSSNHGLYAFQTPFGTNHLFQGWTDKFLATPAEGLIDSFITGTCKYADFSFFADYHLYQSDMRFNEVGGGTGGRYGTEWNAAVSYAYDKHISTKVEYGKFSEGDHYNTSANSPVQTNRIRDTEKLWLTAMYTF</sequence>
<reference evidence="2" key="1">
    <citation type="submission" date="2016-10" db="EMBL/GenBank/DDBJ databases">
        <title>Sequence of Gallionella enrichment culture.</title>
        <authorList>
            <person name="Poehlein A."/>
            <person name="Muehling M."/>
            <person name="Daniel R."/>
        </authorList>
    </citation>
    <scope>NUCLEOTIDE SEQUENCE</scope>
</reference>
<evidence type="ECO:0000313" key="2">
    <source>
        <dbReference type="EMBL" id="OIQ83458.1"/>
    </source>
</evidence>
<comment type="caution">
    <text evidence="2">The sequence shown here is derived from an EMBL/GenBank/DDBJ whole genome shotgun (WGS) entry which is preliminary data.</text>
</comment>
<proteinExistence type="predicted"/>
<protein>
    <recommendedName>
        <fullName evidence="1">Alginate export domain-containing protein</fullName>
    </recommendedName>
</protein>
<dbReference type="AlphaFoldDB" id="A0A1J5QJJ4"/>
<dbReference type="InterPro" id="IPR025388">
    <property type="entry name" value="Alginate_export_dom"/>
</dbReference>
<accession>A0A1J5QJJ4</accession>
<evidence type="ECO:0000259" key="1">
    <source>
        <dbReference type="Pfam" id="PF13372"/>
    </source>
</evidence>
<dbReference type="Pfam" id="PF13372">
    <property type="entry name" value="Alginate_exp"/>
    <property type="match status" value="1"/>
</dbReference>